<reference evidence="10 11" key="1">
    <citation type="journal article" date="2018" name="Mol. Biol. Evol.">
        <title>Broad Genomic Sampling Reveals a Smut Pathogenic Ancestry of the Fungal Clade Ustilaginomycotina.</title>
        <authorList>
            <person name="Kijpornyongpan T."/>
            <person name="Mondo S.J."/>
            <person name="Barry K."/>
            <person name="Sandor L."/>
            <person name="Lee J."/>
            <person name="Lipzen A."/>
            <person name="Pangilinan J."/>
            <person name="LaButti K."/>
            <person name="Hainaut M."/>
            <person name="Henrissat B."/>
            <person name="Grigoriev I.V."/>
            <person name="Spatafora J.W."/>
            <person name="Aime M.C."/>
        </authorList>
    </citation>
    <scope>NUCLEOTIDE SEQUENCE [LARGE SCALE GENOMIC DNA]</scope>
    <source>
        <strain evidence="10 11">MCA 5214</strain>
    </source>
</reference>
<feature type="compositionally biased region" description="Basic and acidic residues" evidence="6">
    <location>
        <begin position="531"/>
        <end position="543"/>
    </location>
</feature>
<feature type="compositionally biased region" description="Acidic residues" evidence="6">
    <location>
        <begin position="690"/>
        <end position="704"/>
    </location>
</feature>
<dbReference type="GO" id="GO:0032040">
    <property type="term" value="C:small-subunit processome"/>
    <property type="evidence" value="ECO:0007669"/>
    <property type="project" value="TreeGrafter"/>
</dbReference>
<dbReference type="InterPro" id="IPR012580">
    <property type="entry name" value="NUC153"/>
</dbReference>
<keyword evidence="4" id="KW-0677">Repeat</keyword>
<dbReference type="RefSeq" id="XP_025364184.1">
    <property type="nucleotide sequence ID" value="XM_025505465.1"/>
</dbReference>
<keyword evidence="11" id="KW-1185">Reference proteome</keyword>
<evidence type="ECO:0000256" key="5">
    <source>
        <dbReference type="ARBA" id="ARBA00023242"/>
    </source>
</evidence>
<keyword evidence="3" id="KW-0853">WD repeat</keyword>
<dbReference type="GO" id="GO:0000462">
    <property type="term" value="P:maturation of SSU-rRNA from tricistronic rRNA transcript (SSU-rRNA, 5.8S rRNA, LSU-rRNA)"/>
    <property type="evidence" value="ECO:0007669"/>
    <property type="project" value="TreeGrafter"/>
</dbReference>
<evidence type="ECO:0000256" key="6">
    <source>
        <dbReference type="SAM" id="MobiDB-lite"/>
    </source>
</evidence>
<dbReference type="PANTHER" id="PTHR14927">
    <property type="entry name" value="NUCLEOLAR PROTEIN 10"/>
    <property type="match status" value="1"/>
</dbReference>
<dbReference type="InterPro" id="IPR056551">
    <property type="entry name" value="Beta-prop_NOL10_N"/>
</dbReference>
<dbReference type="GO" id="GO:0030686">
    <property type="term" value="C:90S preribosome"/>
    <property type="evidence" value="ECO:0007669"/>
    <property type="project" value="TreeGrafter"/>
</dbReference>
<keyword evidence="5" id="KW-0539">Nucleus</keyword>
<dbReference type="Pfam" id="PF23097">
    <property type="entry name" value="NOL10_2nd"/>
    <property type="match status" value="1"/>
</dbReference>
<dbReference type="GeneID" id="37027288"/>
<dbReference type="Pfam" id="PF23098">
    <property type="entry name" value="Beta-prop_NOL10_N"/>
    <property type="match status" value="2"/>
</dbReference>
<dbReference type="STRING" id="1569628.A0A316UWG7"/>
<feature type="compositionally biased region" description="Basic and acidic residues" evidence="6">
    <location>
        <begin position="630"/>
        <end position="643"/>
    </location>
</feature>
<feature type="compositionally biased region" description="Basic residues" evidence="6">
    <location>
        <begin position="722"/>
        <end position="731"/>
    </location>
</feature>
<proteinExistence type="inferred from homology"/>
<dbReference type="EMBL" id="KZ819663">
    <property type="protein sequence ID" value="PWN29572.1"/>
    <property type="molecule type" value="Genomic_DNA"/>
</dbReference>
<evidence type="ECO:0000256" key="1">
    <source>
        <dbReference type="ARBA" id="ARBA00004604"/>
    </source>
</evidence>
<feature type="region of interest" description="Disordered" evidence="6">
    <location>
        <begin position="1"/>
        <end position="51"/>
    </location>
</feature>
<evidence type="ECO:0000259" key="8">
    <source>
        <dbReference type="Pfam" id="PF23097"/>
    </source>
</evidence>
<evidence type="ECO:0000313" key="11">
    <source>
        <dbReference type="Proteomes" id="UP000245884"/>
    </source>
</evidence>
<evidence type="ECO:0000256" key="2">
    <source>
        <dbReference type="ARBA" id="ARBA00005264"/>
    </source>
</evidence>
<organism evidence="10 11">
    <name type="scientific">Jaminaea rosea</name>
    <dbReference type="NCBI Taxonomy" id="1569628"/>
    <lineage>
        <taxon>Eukaryota</taxon>
        <taxon>Fungi</taxon>
        <taxon>Dikarya</taxon>
        <taxon>Basidiomycota</taxon>
        <taxon>Ustilaginomycotina</taxon>
        <taxon>Exobasidiomycetes</taxon>
        <taxon>Microstromatales</taxon>
        <taxon>Microstromatales incertae sedis</taxon>
        <taxon>Jaminaea</taxon>
    </lineage>
</organism>
<dbReference type="Pfam" id="PF08159">
    <property type="entry name" value="NUC153"/>
    <property type="match status" value="1"/>
</dbReference>
<feature type="compositionally biased region" description="Polar residues" evidence="6">
    <location>
        <begin position="808"/>
        <end position="819"/>
    </location>
</feature>
<comment type="subcellular location">
    <subcellularLocation>
        <location evidence="1">Nucleus</location>
        <location evidence="1">Nucleolus</location>
    </subcellularLocation>
</comment>
<dbReference type="InterPro" id="IPR015943">
    <property type="entry name" value="WD40/YVTN_repeat-like_dom_sf"/>
</dbReference>
<feature type="region of interest" description="Disordered" evidence="6">
    <location>
        <begin position="531"/>
        <end position="571"/>
    </location>
</feature>
<feature type="domain" description="Nucleolar protein 10-like N-terminal" evidence="9">
    <location>
        <begin position="56"/>
        <end position="245"/>
    </location>
</feature>
<dbReference type="InterPro" id="IPR036322">
    <property type="entry name" value="WD40_repeat_dom_sf"/>
</dbReference>
<dbReference type="OrthoDB" id="273340at2759"/>
<accession>A0A316UWG7</accession>
<dbReference type="AlphaFoldDB" id="A0A316UWG7"/>
<dbReference type="Gene3D" id="2.130.10.10">
    <property type="entry name" value="YVTN repeat-like/Quinoprotein amine dehydrogenase"/>
    <property type="match status" value="1"/>
</dbReference>
<protein>
    <submittedName>
        <fullName evidence="10">Uncharacterized protein</fullName>
    </submittedName>
</protein>
<evidence type="ECO:0000313" key="10">
    <source>
        <dbReference type="EMBL" id="PWN29572.1"/>
    </source>
</evidence>
<evidence type="ECO:0000259" key="7">
    <source>
        <dbReference type="Pfam" id="PF08159"/>
    </source>
</evidence>
<gene>
    <name evidence="10" type="ORF">BDZ90DRAFT_230435</name>
</gene>
<evidence type="ECO:0000259" key="9">
    <source>
        <dbReference type="Pfam" id="PF23098"/>
    </source>
</evidence>
<dbReference type="SUPFAM" id="SSF50978">
    <property type="entry name" value="WD40 repeat-like"/>
    <property type="match status" value="1"/>
</dbReference>
<feature type="compositionally biased region" description="Basic and acidic residues" evidence="6">
    <location>
        <begin position="668"/>
        <end position="678"/>
    </location>
</feature>
<feature type="domain" description="Nucleolar protein 10-like N-terminal" evidence="9">
    <location>
        <begin position="289"/>
        <end position="428"/>
    </location>
</feature>
<feature type="domain" description="NUC153" evidence="7">
    <location>
        <begin position="575"/>
        <end position="603"/>
    </location>
</feature>
<comment type="similarity">
    <text evidence="2">Belongs to the WD repeat NOL10/ENP2 family.</text>
</comment>
<feature type="compositionally biased region" description="Acidic residues" evidence="6">
    <location>
        <begin position="644"/>
        <end position="654"/>
    </location>
</feature>
<evidence type="ECO:0000256" key="3">
    <source>
        <dbReference type="ARBA" id="ARBA00022574"/>
    </source>
</evidence>
<feature type="region of interest" description="Disordered" evidence="6">
    <location>
        <begin position="590"/>
        <end position="819"/>
    </location>
</feature>
<name>A0A316UWG7_9BASI</name>
<sequence>MAEPARVYALSGAGAPGDQASANSSSLPDLLRRHGRSNKRMKRRPSSKSSGAINAQLDRIELIQDYEFPEASNKIKSTRDGSHLVATGTYKPHIRVWELDQLSLKFERHTISENIDFTLLSDDWTKQLHLQTDRTLELHSQGGFHHRVRIPKFGRALGYHFPSAEAVVGAAGSEVYRLNLEQGRFMAPYQLGDGLTQGKVTGCNAIDVNPAHGLMSFGPEGAGVVELWDQRARRRAGALNIATPLIMDAALSTARRGLTGLVLPGEDANEMALTGAMNSLSVSALSSAADGLNLAVGTSTGHVLLYDLRMDQPYSTKDQGFSLPIKSLSWPGDTPSQHASSEAEDTVLSADARGIKIWPKNDPTSNLVSISPESGSDLNDVHHLPGSGLIFAAVEATQLAAWYVPTLGPAPRWCSFLDRITDEIDEEQTSGGKRGVYEDFKFVDKEELERLDMAHLIGSDALRPYLHGYFVALPIYERARLLANPTAYSDAREKAIKAKLEKKAESRIRSSGAKRALEGLNVQVNKGLADRAAKEQAREEAKEAAQLQREQGEAVVDGQASDKPKKASKASLLSDDRFKELFTNPAFEVDERSREFQLLNPSTAVTGSGSGSAAARKRTAVEEEEDESDRESLDPDQEEARDREDEESSDDEGDLQQFDPRNHAPGVRRFELERDARREQKKGRGARLVDDDDDDDASAGDNDEDGRGRRDKRKQTFEGRLRTAKKGRKTRYAGDEDDDEDGFSGGQSMSFIPSGDKDASQDASSAPKKAKKRETFGAGLSKGSDAHDIESMAEADRFGRKKRRDVSRSASRNQMRQRQ</sequence>
<evidence type="ECO:0000256" key="4">
    <source>
        <dbReference type="ARBA" id="ARBA00022737"/>
    </source>
</evidence>
<feature type="compositionally biased region" description="Basic and acidic residues" evidence="6">
    <location>
        <begin position="784"/>
        <end position="798"/>
    </location>
</feature>
<dbReference type="InterPro" id="IPR056550">
    <property type="entry name" value="NOL10_2nd"/>
</dbReference>
<dbReference type="PANTHER" id="PTHR14927:SF0">
    <property type="entry name" value="NUCLEOLAR PROTEIN 10"/>
    <property type="match status" value="1"/>
</dbReference>
<feature type="domain" description="Nucleolar protein 10-like second" evidence="8">
    <location>
        <begin position="436"/>
        <end position="484"/>
    </location>
</feature>
<feature type="compositionally biased region" description="Basic residues" evidence="6">
    <location>
        <begin position="33"/>
        <end position="46"/>
    </location>
</feature>
<dbReference type="Proteomes" id="UP000245884">
    <property type="component" value="Unassembled WGS sequence"/>
</dbReference>
<dbReference type="InterPro" id="IPR040382">
    <property type="entry name" value="NOL10/Enp2"/>
</dbReference>